<organism evidence="2 3">
    <name type="scientific">Dendrothele bispora (strain CBS 962.96)</name>
    <dbReference type="NCBI Taxonomy" id="1314807"/>
    <lineage>
        <taxon>Eukaryota</taxon>
        <taxon>Fungi</taxon>
        <taxon>Dikarya</taxon>
        <taxon>Basidiomycota</taxon>
        <taxon>Agaricomycotina</taxon>
        <taxon>Agaricomycetes</taxon>
        <taxon>Agaricomycetidae</taxon>
        <taxon>Agaricales</taxon>
        <taxon>Agaricales incertae sedis</taxon>
        <taxon>Dendrothele</taxon>
    </lineage>
</organism>
<evidence type="ECO:0000259" key="1">
    <source>
        <dbReference type="Pfam" id="PF06985"/>
    </source>
</evidence>
<dbReference type="Proteomes" id="UP000297245">
    <property type="component" value="Unassembled WGS sequence"/>
</dbReference>
<dbReference type="InterPro" id="IPR010730">
    <property type="entry name" value="HET"/>
</dbReference>
<dbReference type="PANTHER" id="PTHR33112:SF16">
    <property type="entry name" value="HETEROKARYON INCOMPATIBILITY DOMAIN-CONTAINING PROTEIN"/>
    <property type="match status" value="1"/>
</dbReference>
<name>A0A4S8KXW6_DENBC</name>
<gene>
    <name evidence="2" type="ORF">K435DRAFT_767836</name>
</gene>
<dbReference type="PANTHER" id="PTHR33112">
    <property type="entry name" value="DOMAIN PROTEIN, PUTATIVE-RELATED"/>
    <property type="match status" value="1"/>
</dbReference>
<feature type="domain" description="Heterokaryon incompatibility" evidence="1">
    <location>
        <begin position="162"/>
        <end position="266"/>
    </location>
</feature>
<dbReference type="Pfam" id="PF06985">
    <property type="entry name" value="HET"/>
    <property type="match status" value="1"/>
</dbReference>
<sequence>MWAVVWDEDLRGKDIEFRTRRWAELLESANSCQLCRLLCMDIPEEWKETLSTDDTFFVKLGFRRHTLHGLVLQIEAHMGSRTYFVCATEDNVSARHIATREVVTPTDIDTCISYAFKCVEGCSNHDKCPRSAPATLPTRVLDCSDPSQPRLIISDSSMREYYVALSYVWGEDQPYRTTVENIDSYTILIDQSFIPKTIRDGIMVTHKLGLRYLWVDSFCIMQDSDDDKAQEIAKIRTYFSHAFITIIAASAERVSEGFLHERPKWNRAPILLPFRCPDGPIGTVRLYKDEVPPYEAIEERAWCLEERVLSPRCLLFCSHAVQYECPTERKNINGSPLLLEILSTQLPVTTFDSDPETLDRSWHGLLLDYTGRKLTKPKDKLDAFGGIAEFFHGLWPDSRYVAGMWTHQFPEALLWISKGETRTVYLAPSWSWAAVDGAIYSSTFIKDFDAPAITVLCSVKRCEATLKRKSNPYGEVTSGLLVLEACFMQAIWEPDPRNLWPLLYRVKEDGESYSVQDHLGYYFADTTEFWETRHEVSLVALLESNNSVYGLVLIPVQDQEVDGEKVYRRIGMFTLTPALKWSSNTSNRTIHIV</sequence>
<protein>
    <submittedName>
        <fullName evidence="2">HET-domain-containing protein</fullName>
    </submittedName>
</protein>
<evidence type="ECO:0000313" key="3">
    <source>
        <dbReference type="Proteomes" id="UP000297245"/>
    </source>
</evidence>
<keyword evidence="3" id="KW-1185">Reference proteome</keyword>
<accession>A0A4S8KXW6</accession>
<dbReference type="AlphaFoldDB" id="A0A4S8KXW6"/>
<dbReference type="EMBL" id="ML179871">
    <property type="protein sequence ID" value="THU80780.1"/>
    <property type="molecule type" value="Genomic_DNA"/>
</dbReference>
<evidence type="ECO:0000313" key="2">
    <source>
        <dbReference type="EMBL" id="THU80780.1"/>
    </source>
</evidence>
<proteinExistence type="predicted"/>
<dbReference type="OrthoDB" id="5125733at2759"/>
<reference evidence="2 3" key="1">
    <citation type="journal article" date="2019" name="Nat. Ecol. Evol.">
        <title>Megaphylogeny resolves global patterns of mushroom evolution.</title>
        <authorList>
            <person name="Varga T."/>
            <person name="Krizsan K."/>
            <person name="Foldi C."/>
            <person name="Dima B."/>
            <person name="Sanchez-Garcia M."/>
            <person name="Sanchez-Ramirez S."/>
            <person name="Szollosi G.J."/>
            <person name="Szarkandi J.G."/>
            <person name="Papp V."/>
            <person name="Albert L."/>
            <person name="Andreopoulos W."/>
            <person name="Angelini C."/>
            <person name="Antonin V."/>
            <person name="Barry K.W."/>
            <person name="Bougher N.L."/>
            <person name="Buchanan P."/>
            <person name="Buyck B."/>
            <person name="Bense V."/>
            <person name="Catcheside P."/>
            <person name="Chovatia M."/>
            <person name="Cooper J."/>
            <person name="Damon W."/>
            <person name="Desjardin D."/>
            <person name="Finy P."/>
            <person name="Geml J."/>
            <person name="Haridas S."/>
            <person name="Hughes K."/>
            <person name="Justo A."/>
            <person name="Karasinski D."/>
            <person name="Kautmanova I."/>
            <person name="Kiss B."/>
            <person name="Kocsube S."/>
            <person name="Kotiranta H."/>
            <person name="LaButti K.M."/>
            <person name="Lechner B.E."/>
            <person name="Liimatainen K."/>
            <person name="Lipzen A."/>
            <person name="Lukacs Z."/>
            <person name="Mihaltcheva S."/>
            <person name="Morgado L.N."/>
            <person name="Niskanen T."/>
            <person name="Noordeloos M.E."/>
            <person name="Ohm R.A."/>
            <person name="Ortiz-Santana B."/>
            <person name="Ovrebo C."/>
            <person name="Racz N."/>
            <person name="Riley R."/>
            <person name="Savchenko A."/>
            <person name="Shiryaev A."/>
            <person name="Soop K."/>
            <person name="Spirin V."/>
            <person name="Szebenyi C."/>
            <person name="Tomsovsky M."/>
            <person name="Tulloss R.E."/>
            <person name="Uehling J."/>
            <person name="Grigoriev I.V."/>
            <person name="Vagvolgyi C."/>
            <person name="Papp T."/>
            <person name="Martin F.M."/>
            <person name="Miettinen O."/>
            <person name="Hibbett D.S."/>
            <person name="Nagy L.G."/>
        </authorList>
    </citation>
    <scope>NUCLEOTIDE SEQUENCE [LARGE SCALE GENOMIC DNA]</scope>
    <source>
        <strain evidence="2 3">CBS 962.96</strain>
    </source>
</reference>